<dbReference type="InterPro" id="IPR006614">
    <property type="entry name" value="Peroxin/Ferlin"/>
</dbReference>
<dbReference type="Pfam" id="PF02194">
    <property type="entry name" value="PXA"/>
    <property type="match status" value="1"/>
</dbReference>
<dbReference type="SUPFAM" id="SSF57903">
    <property type="entry name" value="FYVE/PHD zinc finger"/>
    <property type="match status" value="1"/>
</dbReference>
<feature type="compositionally biased region" description="Polar residues" evidence="2">
    <location>
        <begin position="1349"/>
        <end position="1365"/>
    </location>
</feature>
<gene>
    <name evidence="5" type="ORF">PDE001_LOCUS10882</name>
</gene>
<dbReference type="CDD" id="cd06093">
    <property type="entry name" value="PX_domain"/>
    <property type="match status" value="1"/>
</dbReference>
<dbReference type="Proteomes" id="UP001162029">
    <property type="component" value="Unassembled WGS sequence"/>
</dbReference>
<comment type="caution">
    <text evidence="5">The sequence shown here is derived from an EMBL/GenBank/DDBJ whole genome shotgun (WGS) entry which is preliminary data.</text>
</comment>
<evidence type="ECO:0000256" key="2">
    <source>
        <dbReference type="SAM" id="MobiDB-lite"/>
    </source>
</evidence>
<dbReference type="InterPro" id="IPR036871">
    <property type="entry name" value="PX_dom_sf"/>
</dbReference>
<dbReference type="InterPro" id="IPR004012">
    <property type="entry name" value="Run_dom"/>
</dbReference>
<dbReference type="GO" id="GO:0016020">
    <property type="term" value="C:membrane"/>
    <property type="evidence" value="ECO:0007669"/>
    <property type="project" value="InterPro"/>
</dbReference>
<feature type="domain" description="PXA" evidence="4">
    <location>
        <begin position="98"/>
        <end position="313"/>
    </location>
</feature>
<feature type="region of interest" description="Disordered" evidence="2">
    <location>
        <begin position="531"/>
        <end position="593"/>
    </location>
</feature>
<dbReference type="CDD" id="cd00065">
    <property type="entry name" value="FYVE_like_SF"/>
    <property type="match status" value="1"/>
</dbReference>
<dbReference type="Gene3D" id="3.30.1520.10">
    <property type="entry name" value="Phox-like domain"/>
    <property type="match status" value="1"/>
</dbReference>
<evidence type="ECO:0000256" key="1">
    <source>
        <dbReference type="ARBA" id="ARBA00010883"/>
    </source>
</evidence>
<dbReference type="InterPro" id="IPR037213">
    <property type="entry name" value="Run_dom_sf"/>
</dbReference>
<feature type="region of interest" description="Disordered" evidence="2">
    <location>
        <begin position="1349"/>
        <end position="1382"/>
    </location>
</feature>
<dbReference type="PROSITE" id="PS51207">
    <property type="entry name" value="PXA"/>
    <property type="match status" value="1"/>
</dbReference>
<evidence type="ECO:0008006" key="7">
    <source>
        <dbReference type="Google" id="ProtNLM"/>
    </source>
</evidence>
<keyword evidence="6" id="KW-1185">Reference proteome</keyword>
<evidence type="ECO:0000259" key="3">
    <source>
        <dbReference type="PROSITE" id="PS50826"/>
    </source>
</evidence>
<reference evidence="5" key="1">
    <citation type="submission" date="2022-12" db="EMBL/GenBank/DDBJ databases">
        <authorList>
            <person name="Webb A."/>
        </authorList>
    </citation>
    <scope>NUCLEOTIDE SEQUENCE</scope>
    <source>
        <strain evidence="5">Pd1</strain>
    </source>
</reference>
<dbReference type="PANTHER" id="PTHR22775">
    <property type="entry name" value="SORTING NEXIN"/>
    <property type="match status" value="1"/>
</dbReference>
<feature type="compositionally biased region" description="Polar residues" evidence="2">
    <location>
        <begin position="1209"/>
        <end position="1222"/>
    </location>
</feature>
<feature type="region of interest" description="Disordered" evidence="2">
    <location>
        <begin position="984"/>
        <end position="1010"/>
    </location>
</feature>
<dbReference type="SUPFAM" id="SSF64268">
    <property type="entry name" value="PX domain"/>
    <property type="match status" value="1"/>
</dbReference>
<dbReference type="SMART" id="SM00694">
    <property type="entry name" value="DysFC"/>
    <property type="match status" value="1"/>
</dbReference>
<dbReference type="Gene3D" id="1.20.58.900">
    <property type="match status" value="1"/>
</dbReference>
<sequence>MTRLVLTLALMLLILRYSGSFWWVLRSYQLQKEQELLDQALLKVKFYRKYRNHTGVHDGIKAKLSTGSADGMTDAGFQLRVLKGLPLVAHLHTSWSLPPEICKEIAALVELIVKNYVSFWFQVISPNEDFPNDVKFLLADLLGAVASRVLEIDPSQALTIVARSLELLRLHLGWFREAYAQLADEYPAVFEGDQMDLNLLRRQEYVAAFVQRSPFVHPGCVETRASTVSPLPDGNSTGKKNAGENAEAAYLRHVATQLLTQLKPQLGQQQDTNVFVSVAMNLLCEIVGFKILKPLSEYSQQRYANEIVLSCLQAFANEKNAVGLTSPSMSSSSNVVGMVPALTLKKIRSTSSILYKASRRSGEQAEAAFQAVVEAVASAASSAAAGAAEMVLEGDDWTDSGSTVFAFGSAVFAANSGSITGERKAMSSIFATDDCLNVAKAAKMMDPRGLVLGGLLSHKIAGDNSRITAHMDDLKNAKANLGSSLNLSIGKVKRRFRTLSNYQMDPMSTPPLGAGTGAAARKMIRKPGQLLQKAWKRGESGASSPSSSYDDGAVTATDRIRGRKSADAMSSLGSHVNPPSDDEEETTSPTMSGTMAMVMVRDRVVRHLVKAVADYTKMYHEYPEMHSSVRSCELYDLLSAMENVFMLGFRNHDLENEGDQTVPSTPPPSPNVRRRFSVASANDELTSCRDSMDTDRCPSYLDVDVDDNQYYWEYLAQERPGATLFNAHSRFVAFQCPPCSPSESFVSTRGVQWVLAALVKGSLGTFCAELYAHSDVTELYYESFALLLDTTLADSVLGALSQLDELKISLDVPIFGSQSDMDRELGVSPPIEWRSQDVASPSAPVSVLERVWETERYVPMNGWVKAADKRYQELLSSEWIWEDDWALENAAKEPGEPSDIEAMDYTWEYAKTFEDKYHEKRRKSDSVRRRRWVRRRCQLPPVLILPSSPVSPIDFDVSSPSASSAIFKSAGRASKLKQRFALTHEKKNDKGTAANKSLPKSGLKKYDHEMSESPISDSTLRLTDLDSVQQMSTKASAFMKARASIPLIRRGISCKSIKSPSFDSRPLSAEPCTDDDCGTLYDNDDIDDENLCSRCLNALSSSNVDVGTCHSCYERVCTSCLDFYAFMAYPPPREISKKARVCGNCYDRLVSKYKLRIEAHVGNYLIKEREISDISSSIASPTCTATSTSHHSVSSTSNGSNSGVSDSTAPGQTASLQKPTVSRADSNRFEITVKVKGDNAYAWSVTKTYHDFEELEKQLTDKLKIQEKKCKKGYQVCHLRGVDYTELASIRSSLKTVAAASLTYEKQLHILEQFLQQLLACDTLCQSSIVQKFLLFANASGTSPATVNSSMSGWEAGENTTSPSVTGGGALSNEAESNGSTRAEGVLVEENGKWRIGRWIAPDANSKETKMRVLQKIEVSLFAVLGEVFEFDGIGMVRRQIFSMTRSFVKAFLGASHFRMLEEQFLSFTDPKKLSGWISDLQVYLFSDSSDANVVQPPAPDMQALRKDCLEAILASFPSKALSLFGDSACENAALKLHEFLQHEVFVKNLLFSISDELLLHLFPDSNPFRGQEGTRRDRHSTTPSRQR</sequence>
<dbReference type="InterPro" id="IPR003114">
    <property type="entry name" value="Phox_assoc"/>
</dbReference>
<protein>
    <recommendedName>
        <fullName evidence="7">PX domain-containing protein</fullName>
    </recommendedName>
</protein>
<evidence type="ECO:0000313" key="6">
    <source>
        <dbReference type="Proteomes" id="UP001162029"/>
    </source>
</evidence>
<dbReference type="Pfam" id="PF08628">
    <property type="entry name" value="Nexin_C"/>
    <property type="match status" value="1"/>
</dbReference>
<dbReference type="Pfam" id="PF02759">
    <property type="entry name" value="RUN"/>
    <property type="match status" value="1"/>
</dbReference>
<evidence type="ECO:0000259" key="4">
    <source>
        <dbReference type="PROSITE" id="PS51207"/>
    </source>
</evidence>
<dbReference type="InterPro" id="IPR013937">
    <property type="entry name" value="Sorting_nexin_C"/>
</dbReference>
<name>A0AAV0VB62_9STRA</name>
<evidence type="ECO:0000313" key="5">
    <source>
        <dbReference type="EMBL" id="CAI5745842.1"/>
    </source>
</evidence>
<comment type="similarity">
    <text evidence="1">Belongs to the sorting nexin family.</text>
</comment>
<organism evidence="5 6">
    <name type="scientific">Peronospora destructor</name>
    <dbReference type="NCBI Taxonomy" id="86335"/>
    <lineage>
        <taxon>Eukaryota</taxon>
        <taxon>Sar</taxon>
        <taxon>Stramenopiles</taxon>
        <taxon>Oomycota</taxon>
        <taxon>Peronosporomycetes</taxon>
        <taxon>Peronosporales</taxon>
        <taxon>Peronosporaceae</taxon>
        <taxon>Peronospora</taxon>
    </lineage>
</organism>
<dbReference type="InterPro" id="IPR011011">
    <property type="entry name" value="Znf_FYVE_PHD"/>
</dbReference>
<proteinExistence type="inferred from homology"/>
<feature type="region of interest" description="Disordered" evidence="2">
    <location>
        <begin position="1189"/>
        <end position="1222"/>
    </location>
</feature>
<accession>A0AAV0VB62</accession>
<dbReference type="PANTHER" id="PTHR22775:SF3">
    <property type="entry name" value="SORTING NEXIN-13"/>
    <property type="match status" value="1"/>
</dbReference>
<dbReference type="Pfam" id="PF00787">
    <property type="entry name" value="PX"/>
    <property type="match status" value="1"/>
</dbReference>
<feature type="compositionally biased region" description="Low complexity" evidence="2">
    <location>
        <begin position="1189"/>
        <end position="1208"/>
    </location>
</feature>
<dbReference type="GO" id="GO:0035091">
    <property type="term" value="F:phosphatidylinositol binding"/>
    <property type="evidence" value="ECO:0007669"/>
    <property type="project" value="InterPro"/>
</dbReference>
<dbReference type="PROSITE" id="PS50826">
    <property type="entry name" value="RUN"/>
    <property type="match status" value="1"/>
</dbReference>
<dbReference type="InterPro" id="IPR001683">
    <property type="entry name" value="PX_dom"/>
</dbReference>
<dbReference type="SUPFAM" id="SSF140741">
    <property type="entry name" value="RUN domain-like"/>
    <property type="match status" value="1"/>
</dbReference>
<feature type="domain" description="RUN" evidence="3">
    <location>
        <begin position="628"/>
        <end position="815"/>
    </location>
</feature>
<dbReference type="EMBL" id="CANTFM010002324">
    <property type="protein sequence ID" value="CAI5745842.1"/>
    <property type="molecule type" value="Genomic_DNA"/>
</dbReference>